<dbReference type="RefSeq" id="XP_024576028.1">
    <property type="nucleotide sequence ID" value="XM_024725230.1"/>
</dbReference>
<dbReference type="PANTHER" id="PTHR15633">
    <property type="entry name" value="NUCLEOLAR PROTEIN 11"/>
    <property type="match status" value="1"/>
</dbReference>
<organism evidence="3 4">
    <name type="scientific">Plasmopara halstedii</name>
    <name type="common">Downy mildew of sunflower</name>
    <dbReference type="NCBI Taxonomy" id="4781"/>
    <lineage>
        <taxon>Eukaryota</taxon>
        <taxon>Sar</taxon>
        <taxon>Stramenopiles</taxon>
        <taxon>Oomycota</taxon>
        <taxon>Peronosporomycetes</taxon>
        <taxon>Peronosporales</taxon>
        <taxon>Peronosporaceae</taxon>
        <taxon>Plasmopara</taxon>
    </lineage>
</organism>
<feature type="coiled-coil region" evidence="1">
    <location>
        <begin position="693"/>
        <end position="720"/>
    </location>
</feature>
<sequence>MELDQAISLWRGRPADAALLGATSSLSKESDRLVLLTSTEDVREISASTRKCINHWTFRAGSAHALSVAATRHPQLRVFFGVCGAPGISASKKARQVRRQETNKTTALPVNEGLAMWHETDRDVTKWQRTPLQSKSKVFSLLVHSKLKEDIVLVFQDGSFVTYDKDMKKGFHSDDVKDATSVEEEDKDDDDEFEETVVWADLETGNLSSVKGTLFLSILMQKANGQSDKRLELLIYQIVIPYDFKRLGETLRAVLLVRHRVNLPDNEELSACAFHAETFSYSMIGRFGCWQTLRFVRDALTESLTLVATQNMPDLVSATHEASVPVHKKRKLQTISPSVSGYFVSRVGNYTYLVSTSLENPLEFTGWDSKFAVPVSKVEVNLVKDNERENEVVVGRSSKDGIGKLVQLVSVGAGDAVLAVYERSVFLIHVRNKHSTLASVIGATASNASVGSEIASMPDTNIQWENVKATNSVNNDTLDAKTWKMNFCSEDDRESQLLADLSDPQVTRTAADFTHRLDEALNKEKKRMGGKEGEYVSYRLLQTVTRRCLNSTELALWQPLETMLRTNRLSSRTEPTLLPTLMKHNQFSLLECAIVHLVDIDERSIVRLIKYIIHKSSNSTFINYVTKKTQTQNKLAGRLDSIAVCERFVIALLGLPTSSVFLHRAIRELDVEEVLLVLAICKKLLLALTIVDEADSKDKLTEASEKVESSKNEIMAILKEERRFTPLPSASKCCAWICALLDAHFSNLVQRSSQNARVARTIHQLNKLVQMQLDASAQYESVYGVLSNFLSGVRLPRAPGLPDYVIEELCL</sequence>
<dbReference type="OrthoDB" id="6502630at2759"/>
<dbReference type="PANTHER" id="PTHR15633:SF2">
    <property type="entry name" value="NUCLEOLAR PROTEIN 11"/>
    <property type="match status" value="1"/>
</dbReference>
<dbReference type="Proteomes" id="UP000054928">
    <property type="component" value="Unassembled WGS sequence"/>
</dbReference>
<accession>A0A0N7L4U6</accession>
<evidence type="ECO:0000313" key="3">
    <source>
        <dbReference type="EMBL" id="CEG39659.1"/>
    </source>
</evidence>
<dbReference type="InterPro" id="IPR048897">
    <property type="entry name" value="Nol11_C"/>
</dbReference>
<keyword evidence="4" id="KW-1185">Reference proteome</keyword>
<dbReference type="Pfam" id="PF20998">
    <property type="entry name" value="Nol11_C"/>
    <property type="match status" value="1"/>
</dbReference>
<evidence type="ECO:0000256" key="1">
    <source>
        <dbReference type="SAM" id="Coils"/>
    </source>
</evidence>
<reference evidence="4" key="1">
    <citation type="submission" date="2014-09" db="EMBL/GenBank/DDBJ databases">
        <authorList>
            <person name="Sharma Rahul"/>
            <person name="Thines Marco"/>
        </authorList>
    </citation>
    <scope>NUCLEOTIDE SEQUENCE [LARGE SCALE GENOMIC DNA]</scope>
</reference>
<dbReference type="EMBL" id="CCYD01000435">
    <property type="protein sequence ID" value="CEG39659.1"/>
    <property type="molecule type" value="Genomic_DNA"/>
</dbReference>
<dbReference type="GO" id="GO:0030490">
    <property type="term" value="P:maturation of SSU-rRNA"/>
    <property type="evidence" value="ECO:0007669"/>
    <property type="project" value="InterPro"/>
</dbReference>
<protein>
    <recommendedName>
        <fullName evidence="2">Nucleolar protein 11 C-terminal domain-containing protein</fullName>
    </recommendedName>
</protein>
<name>A0A0N7L4U6_PLAHL</name>
<dbReference type="OMA" id="LECAIVH"/>
<dbReference type="GO" id="GO:0003723">
    <property type="term" value="F:RNA binding"/>
    <property type="evidence" value="ECO:0007669"/>
    <property type="project" value="TreeGrafter"/>
</dbReference>
<dbReference type="GO" id="GO:0005730">
    <property type="term" value="C:nucleolus"/>
    <property type="evidence" value="ECO:0007669"/>
    <property type="project" value="TreeGrafter"/>
</dbReference>
<dbReference type="InterPro" id="IPR042859">
    <property type="entry name" value="NOL11"/>
</dbReference>
<evidence type="ECO:0000259" key="2">
    <source>
        <dbReference type="Pfam" id="PF20998"/>
    </source>
</evidence>
<dbReference type="GeneID" id="36404952"/>
<keyword evidence="1" id="KW-0175">Coiled coil</keyword>
<evidence type="ECO:0000313" key="4">
    <source>
        <dbReference type="Proteomes" id="UP000054928"/>
    </source>
</evidence>
<feature type="domain" description="Nucleolar protein 11 C-terminal" evidence="2">
    <location>
        <begin position="554"/>
        <end position="810"/>
    </location>
</feature>
<dbReference type="AlphaFoldDB" id="A0A0N7L4U6"/>
<proteinExistence type="predicted"/>